<sequence length="110" mass="12501">MTGPLMNGQSTPAEFGAWLPACEEYFRDYSEGYFDEGGQMWYIRKRKGVEIAPQRSALIIGDAGVDGVDFCFRVGMMGVWAYYPYEAEHRRLAPSVRQFLDEWLSGSITV</sequence>
<comment type="caution">
    <text evidence="1">The sequence shown here is derived from an EMBL/GenBank/DDBJ whole genome shotgun (WGS) entry which is preliminary data.</text>
</comment>
<reference evidence="1 2" key="1">
    <citation type="submission" date="2022-09" db="EMBL/GenBank/DDBJ databases">
        <title>Chelativorans salina sp. nov., a novel slightly halophilic bacterium isolated from a saline lake sediment enrichment.</title>
        <authorList>
            <person name="Gao L."/>
            <person name="Fang B.-Z."/>
            <person name="Li W.-J."/>
        </authorList>
    </citation>
    <scope>NUCLEOTIDE SEQUENCE [LARGE SCALE GENOMIC DNA]</scope>
    <source>
        <strain evidence="1 2">EGI FJ00035</strain>
    </source>
</reference>
<dbReference type="RefSeq" id="WP_260905132.1">
    <property type="nucleotide sequence ID" value="NZ_JAOCZP010000005.1"/>
</dbReference>
<evidence type="ECO:0008006" key="3">
    <source>
        <dbReference type="Google" id="ProtNLM"/>
    </source>
</evidence>
<organism evidence="1 2">
    <name type="scientific">Chelativorans salis</name>
    <dbReference type="NCBI Taxonomy" id="2978478"/>
    <lineage>
        <taxon>Bacteria</taxon>
        <taxon>Pseudomonadati</taxon>
        <taxon>Pseudomonadota</taxon>
        <taxon>Alphaproteobacteria</taxon>
        <taxon>Hyphomicrobiales</taxon>
        <taxon>Phyllobacteriaceae</taxon>
        <taxon>Chelativorans</taxon>
    </lineage>
</organism>
<name>A0ABT2LQS2_9HYPH</name>
<proteinExistence type="predicted"/>
<protein>
    <recommendedName>
        <fullName evidence="3">SMI1/KNR4 family protein</fullName>
    </recommendedName>
</protein>
<keyword evidence="2" id="KW-1185">Reference proteome</keyword>
<accession>A0ABT2LQS2</accession>
<evidence type="ECO:0000313" key="2">
    <source>
        <dbReference type="Proteomes" id="UP001320831"/>
    </source>
</evidence>
<dbReference type="Proteomes" id="UP001320831">
    <property type="component" value="Unassembled WGS sequence"/>
</dbReference>
<dbReference type="EMBL" id="JAOCZP010000005">
    <property type="protein sequence ID" value="MCT7376901.1"/>
    <property type="molecule type" value="Genomic_DNA"/>
</dbReference>
<evidence type="ECO:0000313" key="1">
    <source>
        <dbReference type="EMBL" id="MCT7376901.1"/>
    </source>
</evidence>
<gene>
    <name evidence="1" type="ORF">N5A92_17890</name>
</gene>